<keyword evidence="3" id="KW-1185">Reference proteome</keyword>
<comment type="caution">
    <text evidence="2">The sequence shown here is derived from an EMBL/GenBank/DDBJ whole genome shotgun (WGS) entry which is preliminary data.</text>
</comment>
<organism evidence="2 3">
    <name type="scientific">Winogradskya consettensis</name>
    <dbReference type="NCBI Taxonomy" id="113560"/>
    <lineage>
        <taxon>Bacteria</taxon>
        <taxon>Bacillati</taxon>
        <taxon>Actinomycetota</taxon>
        <taxon>Actinomycetes</taxon>
        <taxon>Micromonosporales</taxon>
        <taxon>Micromonosporaceae</taxon>
        <taxon>Winogradskya</taxon>
    </lineage>
</organism>
<sequence length="92" mass="9616">MERAGLYFSGAERGQPGSHLGGGPRGEGNREHMPRADFTGKSSICDAVGNGTCLTCSRTGEDADRARRSGHGPALVGIEPGKNTFGCHNRES</sequence>
<name>A0A919SWF2_9ACTN</name>
<dbReference type="Proteomes" id="UP000680865">
    <property type="component" value="Unassembled WGS sequence"/>
</dbReference>
<dbReference type="EMBL" id="BOQP01000035">
    <property type="protein sequence ID" value="GIM78904.1"/>
    <property type="molecule type" value="Genomic_DNA"/>
</dbReference>
<proteinExistence type="predicted"/>
<feature type="region of interest" description="Disordered" evidence="1">
    <location>
        <begin position="1"/>
        <end position="41"/>
    </location>
</feature>
<evidence type="ECO:0000256" key="1">
    <source>
        <dbReference type="SAM" id="MobiDB-lite"/>
    </source>
</evidence>
<dbReference type="AlphaFoldDB" id="A0A919SWF2"/>
<reference evidence="2" key="1">
    <citation type="submission" date="2021-03" db="EMBL/GenBank/DDBJ databases">
        <title>Whole genome shotgun sequence of Actinoplanes consettensis NBRC 14913.</title>
        <authorList>
            <person name="Komaki H."/>
            <person name="Tamura T."/>
        </authorList>
    </citation>
    <scope>NUCLEOTIDE SEQUENCE</scope>
    <source>
        <strain evidence="2">NBRC 14913</strain>
    </source>
</reference>
<evidence type="ECO:0000313" key="3">
    <source>
        <dbReference type="Proteomes" id="UP000680865"/>
    </source>
</evidence>
<evidence type="ECO:0000313" key="2">
    <source>
        <dbReference type="EMBL" id="GIM78904.1"/>
    </source>
</evidence>
<protein>
    <submittedName>
        <fullName evidence="2">Uncharacterized protein</fullName>
    </submittedName>
</protein>
<gene>
    <name evidence="2" type="ORF">Aco04nite_62860</name>
</gene>
<feature type="region of interest" description="Disordered" evidence="1">
    <location>
        <begin position="60"/>
        <end position="92"/>
    </location>
</feature>
<accession>A0A919SWF2</accession>